<dbReference type="SUPFAM" id="SSF48179">
    <property type="entry name" value="6-phosphogluconate dehydrogenase C-terminal domain-like"/>
    <property type="match status" value="1"/>
</dbReference>
<dbReference type="InterPro" id="IPR036291">
    <property type="entry name" value="NAD(P)-bd_dom_sf"/>
</dbReference>
<dbReference type="PANTHER" id="PTHR40459">
    <property type="entry name" value="CONSERVED HYPOTHETICAL ALANINE AND LEUCINE RICH PROTEIN"/>
    <property type="match status" value="1"/>
</dbReference>
<organism evidence="3 4">
    <name type="scientific">Dysgonomonas hofstadii</name>
    <dbReference type="NCBI Taxonomy" id="637886"/>
    <lineage>
        <taxon>Bacteria</taxon>
        <taxon>Pseudomonadati</taxon>
        <taxon>Bacteroidota</taxon>
        <taxon>Bacteroidia</taxon>
        <taxon>Bacteroidales</taxon>
        <taxon>Dysgonomonadaceae</taxon>
        <taxon>Dysgonomonas</taxon>
    </lineage>
</organism>
<comment type="caution">
    <text evidence="3">The sequence shown here is derived from an EMBL/GenBank/DDBJ whole genome shotgun (WGS) entry which is preliminary data.</text>
</comment>
<dbReference type="Proteomes" id="UP000555103">
    <property type="component" value="Unassembled WGS sequence"/>
</dbReference>
<keyword evidence="4" id="KW-1185">Reference proteome</keyword>
<feature type="domain" description="DUF2520" evidence="2">
    <location>
        <begin position="125"/>
        <end position="247"/>
    </location>
</feature>
<dbReference type="EMBL" id="JACIEP010000010">
    <property type="protein sequence ID" value="MBB4036943.1"/>
    <property type="molecule type" value="Genomic_DNA"/>
</dbReference>
<dbReference type="InterPro" id="IPR008927">
    <property type="entry name" value="6-PGluconate_DH-like_C_sf"/>
</dbReference>
<dbReference type="Pfam" id="PF03807">
    <property type="entry name" value="F420_oxidored"/>
    <property type="match status" value="1"/>
</dbReference>
<feature type="domain" description="Pyrroline-5-carboxylate reductase catalytic N-terminal" evidence="1">
    <location>
        <begin position="2"/>
        <end position="80"/>
    </location>
</feature>
<dbReference type="Pfam" id="PF10728">
    <property type="entry name" value="DUF2520"/>
    <property type="match status" value="1"/>
</dbReference>
<dbReference type="InterPro" id="IPR018931">
    <property type="entry name" value="DUF2520"/>
</dbReference>
<gene>
    <name evidence="3" type="ORF">GGR21_002857</name>
</gene>
<evidence type="ECO:0000259" key="2">
    <source>
        <dbReference type="Pfam" id="PF10728"/>
    </source>
</evidence>
<evidence type="ECO:0000259" key="1">
    <source>
        <dbReference type="Pfam" id="PF03807"/>
    </source>
</evidence>
<evidence type="ECO:0000313" key="3">
    <source>
        <dbReference type="EMBL" id="MBB4036943.1"/>
    </source>
</evidence>
<dbReference type="Gene3D" id="3.40.50.720">
    <property type="entry name" value="NAD(P)-binding Rossmann-like Domain"/>
    <property type="match status" value="1"/>
</dbReference>
<dbReference type="PANTHER" id="PTHR40459:SF1">
    <property type="entry name" value="CONSERVED HYPOTHETICAL ALANINE AND LEUCINE RICH PROTEIN"/>
    <property type="match status" value="1"/>
</dbReference>
<dbReference type="Gene3D" id="1.10.1040.20">
    <property type="entry name" value="ProC-like, C-terminal domain"/>
    <property type="match status" value="1"/>
</dbReference>
<dbReference type="SUPFAM" id="SSF51735">
    <property type="entry name" value="NAD(P)-binding Rossmann-fold domains"/>
    <property type="match status" value="1"/>
</dbReference>
<reference evidence="3 4" key="1">
    <citation type="submission" date="2020-08" db="EMBL/GenBank/DDBJ databases">
        <title>Genomic Encyclopedia of Type Strains, Phase IV (KMG-IV): sequencing the most valuable type-strain genomes for metagenomic binning, comparative biology and taxonomic classification.</title>
        <authorList>
            <person name="Goeker M."/>
        </authorList>
    </citation>
    <scope>NUCLEOTIDE SEQUENCE [LARGE SCALE GENOMIC DNA]</scope>
    <source>
        <strain evidence="3 4">DSM 104969</strain>
    </source>
</reference>
<protein>
    <submittedName>
        <fullName evidence="3">Putative short-subunit dehydrogenase-like oxidoreductase (DUF2520 family)</fullName>
    </submittedName>
</protein>
<dbReference type="AlphaFoldDB" id="A0A840CYD7"/>
<accession>A0A840CYD7</accession>
<proteinExistence type="predicted"/>
<dbReference type="InterPro" id="IPR037108">
    <property type="entry name" value="TM1727-like_C_sf"/>
</dbReference>
<dbReference type="RefSeq" id="WP_183307826.1">
    <property type="nucleotide sequence ID" value="NZ_JACIEP010000010.1"/>
</dbReference>
<evidence type="ECO:0000313" key="4">
    <source>
        <dbReference type="Proteomes" id="UP000555103"/>
    </source>
</evidence>
<sequence length="253" mass="28200">MKVVCLGAGNVATHLIKGLYDKSFDIIQVYSRTQESASALAKEVDAVPVTDLKDIIDDADLYIFALKDSVLEGVASQIPSNNGLWIHTAGSVPMDVFSNYTTHYGVLYPFQTFSKSRPIDWKAVPVFTEGSDTKSHITIRSIASQLSEKVFDLSSGNRQYLHLTGVFACNFTNHMYALSEQFLKKAGLTFDVVLPLIDETAAKVHTLSPEEAQTGPAVRFDERIINHHLHLIEDEDVKRLYKLISEDIHKSNK</sequence>
<dbReference type="InterPro" id="IPR028939">
    <property type="entry name" value="P5C_Rdtase_cat_N"/>
</dbReference>
<name>A0A840CYD7_9BACT</name>